<dbReference type="STRING" id="4577.A0A1D6LRA8"/>
<sequence length="254" mass="29242">MAEKENVERIVEESGVETVEEAPGLVKEEKNDDTDGVMQEYYLLAWCWRVFRLFTTVLICYLSCLSSFSHFYSKFGTFCSMRRLDKAIPGMLLYLLVQRCNICFSVCKHECCYAKPNSFSLFFNKALLYRLSGDYNPLHSDLDIAQLAGYASTECYSIIVFIVIFDIKEVFGGRYNLRTRFTHPILHDLCTLGFAARTVIKSFCNGEPTAVKSIFSRFLLHVYPGETLSTEMWLDGQKVHYQTKANDILTFIPF</sequence>
<dbReference type="PANTHER" id="PTHR13078:SF56">
    <property type="entry name" value="PEROXISOMAL MULTIFUNCTIONAL ENZYME TYPE 2"/>
    <property type="match status" value="1"/>
</dbReference>
<dbReference type="Pfam" id="PF01575">
    <property type="entry name" value="MaoC_dehydratas"/>
    <property type="match status" value="1"/>
</dbReference>
<accession>A0A1D6LRA8</accession>
<dbReference type="Gene3D" id="3.10.129.10">
    <property type="entry name" value="Hotdog Thioesterase"/>
    <property type="match status" value="1"/>
</dbReference>
<dbReference type="InterPro" id="IPR029069">
    <property type="entry name" value="HotDog_dom_sf"/>
</dbReference>
<name>A0A1D6LRA8_MAIZE</name>
<dbReference type="PANTHER" id="PTHR13078">
    <property type="entry name" value="PEROXISOMAL MULTIFUNCTIONAL ENZYME TYPE 2-RELATED"/>
    <property type="match status" value="1"/>
</dbReference>
<organism evidence="1">
    <name type="scientific">Zea mays</name>
    <name type="common">Maize</name>
    <dbReference type="NCBI Taxonomy" id="4577"/>
    <lineage>
        <taxon>Eukaryota</taxon>
        <taxon>Viridiplantae</taxon>
        <taxon>Streptophyta</taxon>
        <taxon>Embryophyta</taxon>
        <taxon>Tracheophyta</taxon>
        <taxon>Spermatophyta</taxon>
        <taxon>Magnoliopsida</taxon>
        <taxon>Liliopsida</taxon>
        <taxon>Poales</taxon>
        <taxon>Poaceae</taxon>
        <taxon>PACMAD clade</taxon>
        <taxon>Panicoideae</taxon>
        <taxon>Andropogonodae</taxon>
        <taxon>Andropogoneae</taxon>
        <taxon>Tripsacinae</taxon>
        <taxon>Zea</taxon>
    </lineage>
</organism>
<dbReference type="SMR" id="A0A1D6LRA8"/>
<dbReference type="EMBL" id="CM000782">
    <property type="protein sequence ID" value="AQK81993.1"/>
    <property type="molecule type" value="Genomic_DNA"/>
</dbReference>
<dbReference type="AlphaFoldDB" id="A0A1D6LRA8"/>
<protein>
    <submittedName>
        <fullName evidence="1">Enoyl-CoA hydratase 2 peroxisomal</fullName>
    </submittedName>
</protein>
<dbReference type="InParanoid" id="A0A1D6LRA8"/>
<dbReference type="InterPro" id="IPR002539">
    <property type="entry name" value="MaoC-like_dom"/>
</dbReference>
<reference evidence="1" key="1">
    <citation type="submission" date="2015-12" db="EMBL/GenBank/DDBJ databases">
        <title>Update maize B73 reference genome by single molecule sequencing technologies.</title>
        <authorList>
            <consortium name="Maize Genome Sequencing Project"/>
            <person name="Ware D."/>
        </authorList>
    </citation>
    <scope>NUCLEOTIDE SEQUENCE</scope>
    <source>
        <tissue evidence="1">Seedling</tissue>
    </source>
</reference>
<dbReference type="SUPFAM" id="SSF54637">
    <property type="entry name" value="Thioesterase/thiol ester dehydrase-isomerase"/>
    <property type="match status" value="1"/>
</dbReference>
<evidence type="ECO:0000313" key="1">
    <source>
        <dbReference type="EMBL" id="AQK81993.1"/>
    </source>
</evidence>
<gene>
    <name evidence="1" type="ORF">ZEAMMB73_Zm00001d036800</name>
</gene>
<proteinExistence type="predicted"/>
<dbReference type="ExpressionAtlas" id="A0A1D6LRA8">
    <property type="expression patterns" value="baseline and differential"/>
</dbReference>